<evidence type="ECO:0000313" key="3">
    <source>
        <dbReference type="EMBL" id="KKB11631.1"/>
    </source>
</evidence>
<dbReference type="Gene3D" id="1.10.1750.10">
    <property type="match status" value="1"/>
</dbReference>
<gene>
    <name evidence="3" type="ORF">VE25_11625</name>
</gene>
<dbReference type="EMBL" id="JZEX01000109">
    <property type="protein sequence ID" value="KKB11631.1"/>
    <property type="molecule type" value="Genomic_DNA"/>
</dbReference>
<dbReference type="PATRIC" id="fig|443610.3.peg.533"/>
<name>A0A0F5FS01_9HYPH</name>
<dbReference type="InterPro" id="IPR010921">
    <property type="entry name" value="Trp_repressor/repl_initiator"/>
</dbReference>
<dbReference type="SMART" id="SM00760">
    <property type="entry name" value="Bac_DnaA_C"/>
    <property type="match status" value="1"/>
</dbReference>
<dbReference type="GO" id="GO:0043565">
    <property type="term" value="F:sequence-specific DNA binding"/>
    <property type="evidence" value="ECO:0007669"/>
    <property type="project" value="InterPro"/>
</dbReference>
<reference evidence="3 4" key="1">
    <citation type="submission" date="2015-03" db="EMBL/GenBank/DDBJ databases">
        <authorList>
            <person name="Hassan Y.I."/>
            <person name="Lepp D."/>
            <person name="Li X.-Z."/>
            <person name="Zhou T."/>
        </authorList>
    </citation>
    <scope>NUCLEOTIDE SEQUENCE [LARGE SCALE GENOMIC DNA]</scope>
    <source>
        <strain evidence="3 4">BD-c194</strain>
    </source>
</reference>
<dbReference type="GO" id="GO:0006270">
    <property type="term" value="P:DNA replication initiation"/>
    <property type="evidence" value="ECO:0007669"/>
    <property type="project" value="InterPro"/>
</dbReference>
<evidence type="ECO:0000259" key="2">
    <source>
        <dbReference type="SMART" id="SM00760"/>
    </source>
</evidence>
<protein>
    <recommendedName>
        <fullName evidence="2">Chromosomal replication initiator DnaA C-terminal domain-containing protein</fullName>
    </recommendedName>
</protein>
<keyword evidence="4" id="KW-1185">Reference proteome</keyword>
<dbReference type="InterPro" id="IPR013159">
    <property type="entry name" value="DnaA_C"/>
</dbReference>
<sequence length="130" mass="14706">MQHFVAGTSKPVASLTPPPQPRSDWQCELILHVVSKTYDVPPYLILHPKRCMATTARARQLSMYLTHVLLGRQFKDVAQVFGRDRTTVSYACAKVEDMRDDPGFENELADLERQIVGVLERREDDGHGAL</sequence>
<accession>A0A0F5FS01</accession>
<evidence type="ECO:0000313" key="4">
    <source>
        <dbReference type="Proteomes" id="UP000033632"/>
    </source>
</evidence>
<feature type="domain" description="Chromosomal replication initiator DnaA C-terminal" evidence="2">
    <location>
        <begin position="26"/>
        <end position="95"/>
    </location>
</feature>
<dbReference type="RefSeq" id="WP_046108795.1">
    <property type="nucleotide sequence ID" value="NZ_JZEX01000109.1"/>
</dbReference>
<dbReference type="CDD" id="cd06571">
    <property type="entry name" value="Bac_DnaA_C"/>
    <property type="match status" value="1"/>
</dbReference>
<evidence type="ECO:0000256" key="1">
    <source>
        <dbReference type="SAM" id="MobiDB-lite"/>
    </source>
</evidence>
<dbReference type="AlphaFoldDB" id="A0A0F5FS01"/>
<comment type="caution">
    <text evidence="3">The sequence shown here is derived from an EMBL/GenBank/DDBJ whole genome shotgun (WGS) entry which is preliminary data.</text>
</comment>
<dbReference type="GO" id="GO:0006275">
    <property type="term" value="P:regulation of DNA replication"/>
    <property type="evidence" value="ECO:0007669"/>
    <property type="project" value="InterPro"/>
</dbReference>
<dbReference type="GO" id="GO:0005524">
    <property type="term" value="F:ATP binding"/>
    <property type="evidence" value="ECO:0007669"/>
    <property type="project" value="InterPro"/>
</dbReference>
<dbReference type="SUPFAM" id="SSF48295">
    <property type="entry name" value="TrpR-like"/>
    <property type="match status" value="1"/>
</dbReference>
<organism evidence="3 4">
    <name type="scientific">Devosia geojensis</name>
    <dbReference type="NCBI Taxonomy" id="443610"/>
    <lineage>
        <taxon>Bacteria</taxon>
        <taxon>Pseudomonadati</taxon>
        <taxon>Pseudomonadota</taxon>
        <taxon>Alphaproteobacteria</taxon>
        <taxon>Hyphomicrobiales</taxon>
        <taxon>Devosiaceae</taxon>
        <taxon>Devosia</taxon>
    </lineage>
</organism>
<feature type="region of interest" description="Disordered" evidence="1">
    <location>
        <begin position="1"/>
        <end position="20"/>
    </location>
</feature>
<dbReference type="OrthoDB" id="8480222at2"/>
<dbReference type="Pfam" id="PF08299">
    <property type="entry name" value="Bac_DnaA_C"/>
    <property type="match status" value="1"/>
</dbReference>
<proteinExistence type="predicted"/>
<dbReference type="STRING" id="443610.VE25_11625"/>
<dbReference type="Proteomes" id="UP000033632">
    <property type="component" value="Unassembled WGS sequence"/>
</dbReference>